<keyword evidence="4" id="KW-0808">Transferase</keyword>
<dbReference type="InterPro" id="IPR036097">
    <property type="entry name" value="HisK_dim/P_sf"/>
</dbReference>
<dbReference type="InterPro" id="IPR036890">
    <property type="entry name" value="HATPase_C_sf"/>
</dbReference>
<dbReference type="InterPro" id="IPR005467">
    <property type="entry name" value="His_kinase_dom"/>
</dbReference>
<dbReference type="SUPFAM" id="SSF47384">
    <property type="entry name" value="Homodimeric domain of signal transducing histidine kinase"/>
    <property type="match status" value="1"/>
</dbReference>
<feature type="domain" description="PAS" evidence="7">
    <location>
        <begin position="257"/>
        <end position="327"/>
    </location>
</feature>
<dbReference type="NCBIfam" id="TIGR00229">
    <property type="entry name" value="sensory_box"/>
    <property type="match status" value="4"/>
</dbReference>
<name>A0A3N4NSP0_9FLAO</name>
<dbReference type="Proteomes" id="UP000270856">
    <property type="component" value="Unassembled WGS sequence"/>
</dbReference>
<dbReference type="EC" id="2.7.13.3" evidence="2"/>
<dbReference type="SUPFAM" id="SSF55781">
    <property type="entry name" value="GAF domain-like"/>
    <property type="match status" value="1"/>
</dbReference>
<dbReference type="InterPro" id="IPR029016">
    <property type="entry name" value="GAF-like_dom_sf"/>
</dbReference>
<dbReference type="Pfam" id="PF13426">
    <property type="entry name" value="PAS_9"/>
    <property type="match status" value="3"/>
</dbReference>
<proteinExistence type="predicted"/>
<dbReference type="GO" id="GO:0000155">
    <property type="term" value="F:phosphorelay sensor kinase activity"/>
    <property type="evidence" value="ECO:0007669"/>
    <property type="project" value="InterPro"/>
</dbReference>
<keyword evidence="3" id="KW-0597">Phosphoprotein</keyword>
<dbReference type="CDD" id="cd00082">
    <property type="entry name" value="HisKA"/>
    <property type="match status" value="1"/>
</dbReference>
<comment type="catalytic activity">
    <reaction evidence="1">
        <text>ATP + protein L-histidine = ADP + protein N-phospho-L-histidine.</text>
        <dbReference type="EC" id="2.7.13.3"/>
    </reaction>
</comment>
<protein>
    <recommendedName>
        <fullName evidence="2">histidine kinase</fullName>
        <ecNumber evidence="2">2.7.13.3</ecNumber>
    </recommendedName>
</protein>
<dbReference type="InterPro" id="IPR000014">
    <property type="entry name" value="PAS"/>
</dbReference>
<evidence type="ECO:0000313" key="10">
    <source>
        <dbReference type="Proteomes" id="UP000270856"/>
    </source>
</evidence>
<dbReference type="EMBL" id="RPFJ01000006">
    <property type="protein sequence ID" value="RPD98735.1"/>
    <property type="molecule type" value="Genomic_DNA"/>
</dbReference>
<dbReference type="InterPro" id="IPR013655">
    <property type="entry name" value="PAS_fold_3"/>
</dbReference>
<evidence type="ECO:0000256" key="5">
    <source>
        <dbReference type="ARBA" id="ARBA00022777"/>
    </source>
</evidence>
<evidence type="ECO:0000259" key="7">
    <source>
        <dbReference type="PROSITE" id="PS50112"/>
    </source>
</evidence>
<dbReference type="PROSITE" id="PS50112">
    <property type="entry name" value="PAS"/>
    <property type="match status" value="4"/>
</dbReference>
<comment type="caution">
    <text evidence="9">The sequence shown here is derived from an EMBL/GenBank/DDBJ whole genome shotgun (WGS) entry which is preliminary data.</text>
</comment>
<feature type="domain" description="PAC" evidence="8">
    <location>
        <begin position="204"/>
        <end position="256"/>
    </location>
</feature>
<dbReference type="PANTHER" id="PTHR43304">
    <property type="entry name" value="PHYTOCHROME-LIKE PROTEIN CPH1"/>
    <property type="match status" value="1"/>
</dbReference>
<dbReference type="InterPro" id="IPR000700">
    <property type="entry name" value="PAS-assoc_C"/>
</dbReference>
<dbReference type="Pfam" id="PF00512">
    <property type="entry name" value="HisKA"/>
    <property type="match status" value="1"/>
</dbReference>
<dbReference type="PANTHER" id="PTHR43304:SF1">
    <property type="entry name" value="PAC DOMAIN-CONTAINING PROTEIN"/>
    <property type="match status" value="1"/>
</dbReference>
<dbReference type="InterPro" id="IPR003594">
    <property type="entry name" value="HATPase_dom"/>
</dbReference>
<feature type="domain" description="PAS" evidence="7">
    <location>
        <begin position="370"/>
        <end position="443"/>
    </location>
</feature>
<dbReference type="SMART" id="SM00387">
    <property type="entry name" value="HATPase_c"/>
    <property type="match status" value="1"/>
</dbReference>
<dbReference type="Gene3D" id="3.30.565.10">
    <property type="entry name" value="Histidine kinase-like ATPase, C-terminal domain"/>
    <property type="match status" value="1"/>
</dbReference>
<dbReference type="SUPFAM" id="SSF55785">
    <property type="entry name" value="PYP-like sensor domain (PAS domain)"/>
    <property type="match status" value="4"/>
</dbReference>
<feature type="domain" description="PAC" evidence="8">
    <location>
        <begin position="444"/>
        <end position="498"/>
    </location>
</feature>
<dbReference type="OrthoDB" id="9808408at2"/>
<dbReference type="InterPro" id="IPR035965">
    <property type="entry name" value="PAS-like_dom_sf"/>
</dbReference>
<dbReference type="FunFam" id="3.30.565.10:FF:000006">
    <property type="entry name" value="Sensor histidine kinase WalK"/>
    <property type="match status" value="1"/>
</dbReference>
<dbReference type="InterPro" id="IPR004358">
    <property type="entry name" value="Sig_transdc_His_kin-like_C"/>
</dbReference>
<evidence type="ECO:0000256" key="3">
    <source>
        <dbReference type="ARBA" id="ARBA00022553"/>
    </source>
</evidence>
<evidence type="ECO:0000259" key="8">
    <source>
        <dbReference type="PROSITE" id="PS50113"/>
    </source>
</evidence>
<dbReference type="CDD" id="cd00075">
    <property type="entry name" value="HATPase"/>
    <property type="match status" value="1"/>
</dbReference>
<keyword evidence="10" id="KW-1185">Reference proteome</keyword>
<feature type="domain" description="PAS" evidence="7">
    <location>
        <begin position="2"/>
        <end position="44"/>
    </location>
</feature>
<dbReference type="RefSeq" id="WP_123897049.1">
    <property type="nucleotide sequence ID" value="NZ_RPFJ01000006.1"/>
</dbReference>
<evidence type="ECO:0000256" key="1">
    <source>
        <dbReference type="ARBA" id="ARBA00000085"/>
    </source>
</evidence>
<dbReference type="Gene3D" id="1.10.287.130">
    <property type="match status" value="1"/>
</dbReference>
<dbReference type="SMART" id="SM00086">
    <property type="entry name" value="PAC"/>
    <property type="match status" value="3"/>
</dbReference>
<dbReference type="PROSITE" id="PS50109">
    <property type="entry name" value="HIS_KIN"/>
    <property type="match status" value="1"/>
</dbReference>
<evidence type="ECO:0000259" key="6">
    <source>
        <dbReference type="PROSITE" id="PS50109"/>
    </source>
</evidence>
<organism evidence="9 10">
    <name type="scientific">Aureibaculum marinum</name>
    <dbReference type="NCBI Taxonomy" id="2487930"/>
    <lineage>
        <taxon>Bacteria</taxon>
        <taxon>Pseudomonadati</taxon>
        <taxon>Bacteroidota</taxon>
        <taxon>Flavobacteriia</taxon>
        <taxon>Flavobacteriales</taxon>
        <taxon>Flavobacteriaceae</taxon>
        <taxon>Aureibaculum</taxon>
    </lineage>
</organism>
<feature type="domain" description="Histidine kinase" evidence="6">
    <location>
        <begin position="858"/>
        <end position="1074"/>
    </location>
</feature>
<accession>A0A3N4NSP0</accession>
<dbReference type="Gene3D" id="3.30.450.20">
    <property type="entry name" value="PAS domain"/>
    <property type="match status" value="5"/>
</dbReference>
<feature type="domain" description="PAS" evidence="7">
    <location>
        <begin position="127"/>
        <end position="201"/>
    </location>
</feature>
<dbReference type="InterPro" id="IPR003661">
    <property type="entry name" value="HisK_dim/P_dom"/>
</dbReference>
<dbReference type="Pfam" id="PF13185">
    <property type="entry name" value="GAF_2"/>
    <property type="match status" value="1"/>
</dbReference>
<dbReference type="PROSITE" id="PS50113">
    <property type="entry name" value="PAC"/>
    <property type="match status" value="2"/>
</dbReference>
<evidence type="ECO:0000313" key="9">
    <source>
        <dbReference type="EMBL" id="RPD98735.1"/>
    </source>
</evidence>
<dbReference type="InterPro" id="IPR001610">
    <property type="entry name" value="PAC"/>
</dbReference>
<keyword evidence="5" id="KW-0418">Kinase</keyword>
<dbReference type="SMART" id="SM00091">
    <property type="entry name" value="PAS"/>
    <property type="match status" value="4"/>
</dbReference>
<evidence type="ECO:0000256" key="4">
    <source>
        <dbReference type="ARBA" id="ARBA00022679"/>
    </source>
</evidence>
<dbReference type="SMART" id="SM00388">
    <property type="entry name" value="HisKA"/>
    <property type="match status" value="1"/>
</dbReference>
<gene>
    <name evidence="9" type="ORF">EGM88_05975</name>
</gene>
<evidence type="ECO:0000256" key="2">
    <source>
        <dbReference type="ARBA" id="ARBA00012438"/>
    </source>
</evidence>
<dbReference type="PRINTS" id="PR00344">
    <property type="entry name" value="BCTRLSENSOR"/>
</dbReference>
<dbReference type="InterPro" id="IPR052162">
    <property type="entry name" value="Sensor_kinase/Photoreceptor"/>
</dbReference>
<dbReference type="SUPFAM" id="SSF55874">
    <property type="entry name" value="ATPase domain of HSP90 chaperone/DNA topoisomerase II/histidine kinase"/>
    <property type="match status" value="1"/>
</dbReference>
<dbReference type="InterPro" id="IPR003018">
    <property type="entry name" value="GAF"/>
</dbReference>
<dbReference type="Pfam" id="PF02518">
    <property type="entry name" value="HATPase_c"/>
    <property type="match status" value="1"/>
</dbReference>
<sequence>MDTLLLQSIFESSFEGIILIDSKGIIIKANTAAEKIFNYSKGELQHIKIENLIPEHTNNIHNLFKEKYVKSKSFINLKNILAFKKGGNKFLVDINIKPIVIDTKNINIVFFREILKKEETEKLLIESKRRLNSLLGKLPGFVYRSKNDKNWTIEYVSKGIYEVTGYTISDFLEKEIYFGKIILKKDKEYVWNTIQKAIKKKKTYSIHYRIITKTGEIKYLWEKGEGVFDSNNKVIALEGFIQDISNRILLEKALKTKHAKNKALLEAVPDTMIVLDLDGNYLDFNSPKSQNLFKNPENIIGKNIKNTLPNEIYKKTKKTIESTIKKKHIHLLEYKINDSDYYEARIVPLNNHNVLAIIRDVTEKKKAEHTLEIRNRALAAVGNSIIIVDAQKQDYPIIYTNKAFTEITGYKQSEVLGKNCRFLQNDDRDQTAVTTMNHAIKNGQSCEVILRNYKKDGSLFYNELTITPIYNDQQKLTHFIGASNDVTNRRIEELLKEKMSNILKMIAQEQTLENIADSVITIIEDNLNYFTGIILLLNNDTQHLKALSTPHLPESFYHVMGKVNIQSEECPCSTSALTGKKIIIENLSNEHRWENYKAIALKNGFKSSWSFPIFSSEEKVIGVFTLYGKIAKTPVEFEYKLIKNIVNLLSIAIEQETIRVELFQNRKKLAIYAKELEEKVKKRTNDLKATVQKLVETNLSLEDQITETKLAEQKALDNQALFWAIAKNFPKGAIAVVDDNCHLIFIDGNELLNFEFSNSTDTYIHINDINILNNDQKTFVKDLIKKTIHGQHLSLEVKFRGHTYNVNTTPLYDADKNINKALFVFNNITEHKQVELNILNALRKEQELNELKSRFVSMASHEFRTPLSTILSSATLIEKQNGIGRESKRIKNVSRIKSNVKNMVNILDDFLSLSRLEDGKLSMTPEKFDIIDFTKLLIDEIKLSKKEGQTIKLKHESKKIRIYQDTKIIRIVINNLISNAIKYSPKNTDISISISSNNNLVNIEVKDQGMGITDEDQEHLFERFFRAKNASHIQGTGLGLYIVKQYTNLMGGKIFVKSKDRKGTTFMVEFPTNANY</sequence>
<dbReference type="AlphaFoldDB" id="A0A3N4NSP0"/>
<reference evidence="9 10" key="1">
    <citation type="submission" date="2018-11" db="EMBL/GenBank/DDBJ databases">
        <title>Aureibaculum marinum gen. nov., sp. nov., a member of the family Flavobacteriaceae isolated from the Bohai Sea.</title>
        <authorList>
            <person name="Ji X."/>
        </authorList>
    </citation>
    <scope>NUCLEOTIDE SEQUENCE [LARGE SCALE GENOMIC DNA]</scope>
    <source>
        <strain evidence="9 10">BH-SD17</strain>
    </source>
</reference>
<dbReference type="CDD" id="cd00130">
    <property type="entry name" value="PAS"/>
    <property type="match status" value="4"/>
</dbReference>
<dbReference type="Pfam" id="PF08447">
    <property type="entry name" value="PAS_3"/>
    <property type="match status" value="1"/>
</dbReference>
<dbReference type="Gene3D" id="3.30.450.40">
    <property type="match status" value="1"/>
</dbReference>